<keyword evidence="2" id="KW-1185">Reference proteome</keyword>
<dbReference type="KEGG" id="crw:CROST_021970"/>
<dbReference type="EMBL" id="CP096983">
    <property type="protein sequence ID" value="URZ11480.1"/>
    <property type="molecule type" value="Genomic_DNA"/>
</dbReference>
<evidence type="ECO:0000313" key="1">
    <source>
        <dbReference type="EMBL" id="URZ11480.1"/>
    </source>
</evidence>
<name>A0A1S8KZV0_9CLOT</name>
<protein>
    <submittedName>
        <fullName evidence="1">Uncharacterized protein</fullName>
    </submittedName>
</protein>
<proteinExistence type="predicted"/>
<dbReference type="RefSeq" id="WP_077832793.1">
    <property type="nucleotide sequence ID" value="NZ_CP096983.1"/>
</dbReference>
<gene>
    <name evidence="1" type="ORF">CROST_021970</name>
</gene>
<evidence type="ECO:0000313" key="2">
    <source>
        <dbReference type="Proteomes" id="UP000190951"/>
    </source>
</evidence>
<organism evidence="1 2">
    <name type="scientific">Clostridium felsineum</name>
    <dbReference type="NCBI Taxonomy" id="36839"/>
    <lineage>
        <taxon>Bacteria</taxon>
        <taxon>Bacillati</taxon>
        <taxon>Bacillota</taxon>
        <taxon>Clostridia</taxon>
        <taxon>Eubacteriales</taxon>
        <taxon>Clostridiaceae</taxon>
        <taxon>Clostridium</taxon>
    </lineage>
</organism>
<dbReference type="AlphaFoldDB" id="A0A1S8KZV0"/>
<dbReference type="STRING" id="84029.CROST_35970"/>
<reference evidence="1 2" key="1">
    <citation type="submission" date="2022-04" db="EMBL/GenBank/DDBJ databases">
        <title>Genome sequence of C. roseum typestrain.</title>
        <authorList>
            <person name="Poehlein A."/>
            <person name="Schoch T."/>
            <person name="Duerre P."/>
            <person name="Daniel R."/>
        </authorList>
    </citation>
    <scope>NUCLEOTIDE SEQUENCE [LARGE SCALE GENOMIC DNA]</scope>
    <source>
        <strain evidence="1 2">DSM 7320</strain>
    </source>
</reference>
<accession>A0A1S8KZV0</accession>
<sequence>MGEGKGWISIYRIIQEHWLWQEKPFDKAHAWIDLLLSANHKENKVLLGNELILIETGSFITSQSKLMNRWGWGNTKIRNFLKLLSNDGMIKCSGENYTLIKIINYEMYQKQTDISQVVPMDSGDRQIDNKLVTNYQQTGDKLRANTNNNDNNDNNIYCPNSVEFRLASYLFKYIKRNNEKAKEPNLQKWSKTFDYILRIDKRDIEEVKSIIKWCQNDSFWFKNILSPDKLRKQYDRLLVSMKDPKPKEKREDNFNNYQQRKYDYDDLEKKLLGWDKEGE</sequence>
<dbReference type="Proteomes" id="UP000190951">
    <property type="component" value="Chromosome"/>
</dbReference>